<accession>A0ABV7VB77</accession>
<keyword evidence="6" id="KW-0547">Nucleotide-binding</keyword>
<dbReference type="InterPro" id="IPR017871">
    <property type="entry name" value="ABC_transporter-like_CS"/>
</dbReference>
<dbReference type="PROSITE" id="PS50893">
    <property type="entry name" value="ABC_TRANSPORTER_2"/>
    <property type="match status" value="1"/>
</dbReference>
<evidence type="ECO:0000256" key="5">
    <source>
        <dbReference type="ARBA" id="ARBA00022597"/>
    </source>
</evidence>
<proteinExistence type="inferred from homology"/>
<dbReference type="PROSITE" id="PS00211">
    <property type="entry name" value="ABC_TRANSPORTER_1"/>
    <property type="match status" value="1"/>
</dbReference>
<dbReference type="InterPro" id="IPR040582">
    <property type="entry name" value="OB_MalK-like"/>
</dbReference>
<dbReference type="InterPro" id="IPR047641">
    <property type="entry name" value="ABC_transpr_MalK/UgpC-like"/>
</dbReference>
<keyword evidence="8" id="KW-1278">Translocase</keyword>
<evidence type="ECO:0000256" key="6">
    <source>
        <dbReference type="ARBA" id="ARBA00022741"/>
    </source>
</evidence>
<dbReference type="InterPro" id="IPR003593">
    <property type="entry name" value="AAA+_ATPase"/>
</dbReference>
<dbReference type="SMART" id="SM00382">
    <property type="entry name" value="AAA"/>
    <property type="match status" value="1"/>
</dbReference>
<comment type="similarity">
    <text evidence="1">Belongs to the ABC transporter superfamily.</text>
</comment>
<keyword evidence="3" id="KW-1003">Cell membrane</keyword>
<dbReference type="InterPro" id="IPR012340">
    <property type="entry name" value="NA-bd_OB-fold"/>
</dbReference>
<dbReference type="GO" id="GO:0005524">
    <property type="term" value="F:ATP binding"/>
    <property type="evidence" value="ECO:0007669"/>
    <property type="project" value="UniProtKB-KW"/>
</dbReference>
<reference evidence="12" key="1">
    <citation type="journal article" date="2019" name="Int. J. Syst. Evol. Microbiol.">
        <title>The Global Catalogue of Microorganisms (GCM) 10K type strain sequencing project: providing services to taxonomists for standard genome sequencing and annotation.</title>
        <authorList>
            <consortium name="The Broad Institute Genomics Platform"/>
            <consortium name="The Broad Institute Genome Sequencing Center for Infectious Disease"/>
            <person name="Wu L."/>
            <person name="Ma J."/>
        </authorList>
    </citation>
    <scope>NUCLEOTIDE SEQUENCE [LARGE SCALE GENOMIC DNA]</scope>
    <source>
        <strain evidence="12">KCTC 42182</strain>
    </source>
</reference>
<dbReference type="Gene3D" id="2.40.50.140">
    <property type="entry name" value="Nucleic acid-binding proteins"/>
    <property type="match status" value="1"/>
</dbReference>
<evidence type="ECO:0000256" key="7">
    <source>
        <dbReference type="ARBA" id="ARBA00022840"/>
    </source>
</evidence>
<sequence>MAKVTLQGVKKNYGPVRAIHGIDMEIADGEFIVIVGPSGCGKSTLLRMIAGLEAITEGTVSIGDRVVNQIEPADRDIAMVFQNYALYPHMSVYENMSYGLRIRGKSKAEIEQRVQRAAEILQLQPYLQRRPRELSGGQRQRVAMGRAIVREPSVFLFDEPLSNLDAKLRVQMRLEIKRLHQQLGVTSIYVTHDQVEAMTLADRLVVMNQGRADQIGTPQDVYNRPATTYVGGFIGSPAMNFIACRVEGNAGALQLILQDGARLAAPAAWSMPAGDYLLGLRPEQLRLARPGETPQLELLVDVAEELGADTLLHGRIAGEEIVARVPSNAGFHDRSRPGMMVDMASTHLFDRESGLRIAAGSP</sequence>
<protein>
    <submittedName>
        <fullName evidence="11">Sn-glycerol-3-phosphate import ATP-binding protein UgpC</fullName>
    </submittedName>
</protein>
<keyword evidence="4" id="KW-0997">Cell inner membrane</keyword>
<dbReference type="Pfam" id="PF17912">
    <property type="entry name" value="OB_MalK"/>
    <property type="match status" value="1"/>
</dbReference>
<dbReference type="PANTHER" id="PTHR43875:SF12">
    <property type="entry name" value="SN-GLYCEROL-3-PHOSPHATE IMPORT ATP-BINDING PROTEIN UGPC"/>
    <property type="match status" value="1"/>
</dbReference>
<keyword evidence="5" id="KW-0762">Sugar transport</keyword>
<dbReference type="InterPro" id="IPR015855">
    <property type="entry name" value="ABC_transpr_MalK-like"/>
</dbReference>
<dbReference type="Proteomes" id="UP001595711">
    <property type="component" value="Unassembled WGS sequence"/>
</dbReference>
<keyword evidence="7 11" id="KW-0067">ATP-binding</keyword>
<dbReference type="SUPFAM" id="SSF50331">
    <property type="entry name" value="MOP-like"/>
    <property type="match status" value="1"/>
</dbReference>
<gene>
    <name evidence="11" type="ORF">ACFOOQ_02230</name>
</gene>
<evidence type="ECO:0000256" key="9">
    <source>
        <dbReference type="ARBA" id="ARBA00023136"/>
    </source>
</evidence>
<evidence type="ECO:0000256" key="8">
    <source>
        <dbReference type="ARBA" id="ARBA00022967"/>
    </source>
</evidence>
<feature type="domain" description="ABC transporter" evidence="10">
    <location>
        <begin position="4"/>
        <end position="234"/>
    </location>
</feature>
<dbReference type="NCBIfam" id="NF008653">
    <property type="entry name" value="PRK11650.1"/>
    <property type="match status" value="1"/>
</dbReference>
<dbReference type="SUPFAM" id="SSF52540">
    <property type="entry name" value="P-loop containing nucleoside triphosphate hydrolases"/>
    <property type="match status" value="1"/>
</dbReference>
<evidence type="ECO:0000256" key="3">
    <source>
        <dbReference type="ARBA" id="ARBA00022475"/>
    </source>
</evidence>
<evidence type="ECO:0000256" key="1">
    <source>
        <dbReference type="ARBA" id="ARBA00005417"/>
    </source>
</evidence>
<dbReference type="PANTHER" id="PTHR43875">
    <property type="entry name" value="MALTODEXTRIN IMPORT ATP-BINDING PROTEIN MSMX"/>
    <property type="match status" value="1"/>
</dbReference>
<dbReference type="InterPro" id="IPR027417">
    <property type="entry name" value="P-loop_NTPase"/>
</dbReference>
<keyword evidence="2" id="KW-0813">Transport</keyword>
<dbReference type="InterPro" id="IPR008995">
    <property type="entry name" value="Mo/tungstate-bd_C_term_dom"/>
</dbReference>
<dbReference type="Gene3D" id="3.40.50.300">
    <property type="entry name" value="P-loop containing nucleotide triphosphate hydrolases"/>
    <property type="match status" value="1"/>
</dbReference>
<dbReference type="Gene3D" id="2.40.50.100">
    <property type="match status" value="1"/>
</dbReference>
<evidence type="ECO:0000313" key="12">
    <source>
        <dbReference type="Proteomes" id="UP001595711"/>
    </source>
</evidence>
<name>A0ABV7VB77_9PROT</name>
<keyword evidence="9" id="KW-0472">Membrane</keyword>
<dbReference type="EMBL" id="JBHRYJ010000001">
    <property type="protein sequence ID" value="MFC3674342.1"/>
    <property type="molecule type" value="Genomic_DNA"/>
</dbReference>
<evidence type="ECO:0000256" key="4">
    <source>
        <dbReference type="ARBA" id="ARBA00022519"/>
    </source>
</evidence>
<organism evidence="11 12">
    <name type="scientific">Ferrovibrio xuzhouensis</name>
    <dbReference type="NCBI Taxonomy" id="1576914"/>
    <lineage>
        <taxon>Bacteria</taxon>
        <taxon>Pseudomonadati</taxon>
        <taxon>Pseudomonadota</taxon>
        <taxon>Alphaproteobacteria</taxon>
        <taxon>Rhodospirillales</taxon>
        <taxon>Rhodospirillaceae</taxon>
        <taxon>Ferrovibrio</taxon>
    </lineage>
</organism>
<keyword evidence="12" id="KW-1185">Reference proteome</keyword>
<comment type="caution">
    <text evidence="11">The sequence shown here is derived from an EMBL/GenBank/DDBJ whole genome shotgun (WGS) entry which is preliminary data.</text>
</comment>
<dbReference type="RefSeq" id="WP_379721144.1">
    <property type="nucleotide sequence ID" value="NZ_JBHRYJ010000001.1"/>
</dbReference>
<evidence type="ECO:0000259" key="10">
    <source>
        <dbReference type="PROSITE" id="PS50893"/>
    </source>
</evidence>
<dbReference type="CDD" id="cd03301">
    <property type="entry name" value="ABC_MalK_N"/>
    <property type="match status" value="1"/>
</dbReference>
<dbReference type="Pfam" id="PF00005">
    <property type="entry name" value="ABC_tran"/>
    <property type="match status" value="1"/>
</dbReference>
<evidence type="ECO:0000256" key="2">
    <source>
        <dbReference type="ARBA" id="ARBA00022448"/>
    </source>
</evidence>
<dbReference type="InterPro" id="IPR003439">
    <property type="entry name" value="ABC_transporter-like_ATP-bd"/>
</dbReference>
<evidence type="ECO:0000313" key="11">
    <source>
        <dbReference type="EMBL" id="MFC3674342.1"/>
    </source>
</evidence>